<feature type="domain" description="Cyclodeaminase/cyclohydrolase" evidence="1">
    <location>
        <begin position="6"/>
        <end position="186"/>
    </location>
</feature>
<dbReference type="AlphaFoldDB" id="A0A9W5Y9W5"/>
<gene>
    <name evidence="2" type="ORF">SH1V18_17290</name>
</gene>
<dbReference type="GO" id="GO:0003824">
    <property type="term" value="F:catalytic activity"/>
    <property type="evidence" value="ECO:0007669"/>
    <property type="project" value="InterPro"/>
</dbReference>
<dbReference type="Proteomes" id="UP001144256">
    <property type="component" value="Unassembled WGS sequence"/>
</dbReference>
<evidence type="ECO:0000313" key="2">
    <source>
        <dbReference type="EMBL" id="GKX29249.1"/>
    </source>
</evidence>
<protein>
    <submittedName>
        <fullName evidence="2">Sugar ABC transporter substrate-binding protein</fullName>
    </submittedName>
</protein>
<dbReference type="RefSeq" id="WP_281814635.1">
    <property type="nucleotide sequence ID" value="NZ_BRLB01000003.1"/>
</dbReference>
<sequence length="205" mass="22417">MLVDKSLGEFLDATASNNPVPGGGSIAASSGATAAALVEMVANLTIGKKNYEDVMDEMTDISKKAHDLREQLLKYVDIDSEAFNKVMNAYRLPKDTEEQKVVRKMTIQNAMKYAASVPLEVAKKSFSIIQLSEKVVEKGNKNAVTDGAVSAMMARTAVLSAIYNVRINLSSIKDNAYVEKIDNEVNKIQSNTIDLEKQILDKVKL</sequence>
<dbReference type="InterPro" id="IPR036178">
    <property type="entry name" value="Formintransfe-cycloase-like_sf"/>
</dbReference>
<dbReference type="Gene3D" id="1.20.120.680">
    <property type="entry name" value="Formiminotetrahydrofolate cyclodeaminase monomer, up-and-down helical bundle"/>
    <property type="match status" value="1"/>
</dbReference>
<organism evidence="2 3">
    <name type="scientific">Vallitalea longa</name>
    <dbReference type="NCBI Taxonomy" id="2936439"/>
    <lineage>
        <taxon>Bacteria</taxon>
        <taxon>Bacillati</taxon>
        <taxon>Bacillota</taxon>
        <taxon>Clostridia</taxon>
        <taxon>Lachnospirales</taxon>
        <taxon>Vallitaleaceae</taxon>
        <taxon>Vallitalea</taxon>
    </lineage>
</organism>
<reference evidence="2" key="1">
    <citation type="submission" date="2022-06" db="EMBL/GenBank/DDBJ databases">
        <title>Vallitalea longa sp. nov., an anaerobic bacterium isolated from marine sediment.</title>
        <authorList>
            <person name="Hirano S."/>
            <person name="Terahara T."/>
            <person name="Mori K."/>
            <person name="Hamada M."/>
            <person name="Matsumoto R."/>
            <person name="Kobayashi T."/>
        </authorList>
    </citation>
    <scope>NUCLEOTIDE SEQUENCE</scope>
    <source>
        <strain evidence="2">SH18-1</strain>
    </source>
</reference>
<evidence type="ECO:0000259" key="1">
    <source>
        <dbReference type="Pfam" id="PF04961"/>
    </source>
</evidence>
<dbReference type="SUPFAM" id="SSF101262">
    <property type="entry name" value="Methenyltetrahydrofolate cyclohydrolase-like"/>
    <property type="match status" value="1"/>
</dbReference>
<dbReference type="InterPro" id="IPR007044">
    <property type="entry name" value="Cyclodeamin/CycHdrlase"/>
</dbReference>
<dbReference type="Pfam" id="PF04961">
    <property type="entry name" value="FTCD_C"/>
    <property type="match status" value="1"/>
</dbReference>
<keyword evidence="3" id="KW-1185">Reference proteome</keyword>
<name>A0A9W5Y9W5_9FIRM</name>
<comment type="caution">
    <text evidence="2">The sequence shown here is derived from an EMBL/GenBank/DDBJ whole genome shotgun (WGS) entry which is preliminary data.</text>
</comment>
<dbReference type="EMBL" id="BRLB01000003">
    <property type="protein sequence ID" value="GKX29249.1"/>
    <property type="molecule type" value="Genomic_DNA"/>
</dbReference>
<evidence type="ECO:0000313" key="3">
    <source>
        <dbReference type="Proteomes" id="UP001144256"/>
    </source>
</evidence>
<proteinExistence type="predicted"/>
<accession>A0A9W5Y9W5</accession>